<dbReference type="Pfam" id="PF00126">
    <property type="entry name" value="HTH_1"/>
    <property type="match status" value="1"/>
</dbReference>
<organism evidence="7 8">
    <name type="scientific">Rhodococcus wratislaviensis</name>
    <name type="common">Tsukamurella wratislaviensis</name>
    <dbReference type="NCBI Taxonomy" id="44752"/>
    <lineage>
        <taxon>Bacteria</taxon>
        <taxon>Bacillati</taxon>
        <taxon>Actinomycetota</taxon>
        <taxon>Actinomycetes</taxon>
        <taxon>Mycobacteriales</taxon>
        <taxon>Nocardiaceae</taxon>
        <taxon>Rhodococcus</taxon>
    </lineage>
</organism>
<dbReference type="Pfam" id="PF03466">
    <property type="entry name" value="LysR_substrate"/>
    <property type="match status" value="1"/>
</dbReference>
<dbReference type="PRINTS" id="PR00039">
    <property type="entry name" value="HTHLYSR"/>
</dbReference>
<dbReference type="InterPro" id="IPR000847">
    <property type="entry name" value="LysR_HTH_N"/>
</dbReference>
<dbReference type="PROSITE" id="PS50931">
    <property type="entry name" value="HTH_LYSR"/>
    <property type="match status" value="1"/>
</dbReference>
<dbReference type="Proteomes" id="UP000251211">
    <property type="component" value="Unassembled WGS sequence"/>
</dbReference>
<dbReference type="GO" id="GO:0003700">
    <property type="term" value="F:DNA-binding transcription factor activity"/>
    <property type="evidence" value="ECO:0007669"/>
    <property type="project" value="InterPro"/>
</dbReference>
<dbReference type="PANTHER" id="PTHR30118:SF15">
    <property type="entry name" value="TRANSCRIPTIONAL REGULATORY PROTEIN"/>
    <property type="match status" value="1"/>
</dbReference>
<evidence type="ECO:0000259" key="6">
    <source>
        <dbReference type="PROSITE" id="PS50931"/>
    </source>
</evidence>
<evidence type="ECO:0000313" key="7">
    <source>
        <dbReference type="EMBL" id="SPZ39306.1"/>
    </source>
</evidence>
<evidence type="ECO:0000256" key="4">
    <source>
        <dbReference type="ARBA" id="ARBA00023163"/>
    </source>
</evidence>
<comment type="caution">
    <text evidence="7">The sequence shown here is derived from an EMBL/GenBank/DDBJ whole genome shotgun (WGS) entry which is preliminary data.</text>
</comment>
<feature type="domain" description="HTH lysR-type" evidence="6">
    <location>
        <begin position="21"/>
        <end position="78"/>
    </location>
</feature>
<evidence type="ECO:0000256" key="5">
    <source>
        <dbReference type="SAM" id="MobiDB-lite"/>
    </source>
</evidence>
<feature type="region of interest" description="Disordered" evidence="5">
    <location>
        <begin position="319"/>
        <end position="339"/>
    </location>
</feature>
<proteinExistence type="inferred from homology"/>
<dbReference type="Gene3D" id="3.40.190.10">
    <property type="entry name" value="Periplasmic binding protein-like II"/>
    <property type="match status" value="2"/>
</dbReference>
<dbReference type="SUPFAM" id="SSF46785">
    <property type="entry name" value="Winged helix' DNA-binding domain"/>
    <property type="match status" value="1"/>
</dbReference>
<evidence type="ECO:0000313" key="8">
    <source>
        <dbReference type="Proteomes" id="UP000251211"/>
    </source>
</evidence>
<dbReference type="AlphaFoldDB" id="A0AB38FCK2"/>
<sequence>MWMNQPGDHSSDLGLERLASVNLNLLVPLLALLEEGSVTRAAARVGMSQPAMSHALGRMRRMIGDDLVTRQGSGLVLTPRALELIAPLREVLRQTAQVVNFPGFDPAHDSRTITVAMTTSTAFVVGPALARLIAERAPNATLRVRNFVEPQASDFTDDGVDVVLLSEAFASPHPRERLYENRWVVIAHPDSDPAASALDLLTSVPHVTYDSRHRVAPYAALDAHGVQYRIGQLVADHLLIPHLVATAGGVAVHTLRVAVAMRERVDLRIEEFPLPISPLRVDMVWNPRLADAAFIGWLREILVEATTFEAQLSDASRWHQESVSSSRQTSRGIRQPTEK</sequence>
<keyword evidence="4" id="KW-0804">Transcription</keyword>
<dbReference type="InterPro" id="IPR005119">
    <property type="entry name" value="LysR_subst-bd"/>
</dbReference>
<dbReference type="GO" id="GO:0003677">
    <property type="term" value="F:DNA binding"/>
    <property type="evidence" value="ECO:0007669"/>
    <property type="project" value="UniProtKB-KW"/>
</dbReference>
<feature type="compositionally biased region" description="Polar residues" evidence="5">
    <location>
        <begin position="321"/>
        <end position="332"/>
    </location>
</feature>
<dbReference type="InterPro" id="IPR036388">
    <property type="entry name" value="WH-like_DNA-bd_sf"/>
</dbReference>
<protein>
    <submittedName>
        <fullName evidence="7">LysR family transcriptional regulator</fullName>
    </submittedName>
</protein>
<dbReference type="PANTHER" id="PTHR30118">
    <property type="entry name" value="HTH-TYPE TRANSCRIPTIONAL REGULATOR LEUO-RELATED"/>
    <property type="match status" value="1"/>
</dbReference>
<evidence type="ECO:0000256" key="2">
    <source>
        <dbReference type="ARBA" id="ARBA00023015"/>
    </source>
</evidence>
<dbReference type="EMBL" id="UAUI01000011">
    <property type="protein sequence ID" value="SPZ39306.1"/>
    <property type="molecule type" value="Genomic_DNA"/>
</dbReference>
<dbReference type="SUPFAM" id="SSF53850">
    <property type="entry name" value="Periplasmic binding protein-like II"/>
    <property type="match status" value="1"/>
</dbReference>
<dbReference type="InterPro" id="IPR050389">
    <property type="entry name" value="LysR-type_TF"/>
</dbReference>
<comment type="similarity">
    <text evidence="1">Belongs to the LysR transcriptional regulatory family.</text>
</comment>
<gene>
    <name evidence="7" type="primary">nodD2_2</name>
    <name evidence="7" type="ORF">NCTC13229_02785</name>
</gene>
<keyword evidence="2" id="KW-0805">Transcription regulation</keyword>
<evidence type="ECO:0000256" key="3">
    <source>
        <dbReference type="ARBA" id="ARBA00023125"/>
    </source>
</evidence>
<name>A0AB38FCK2_RHOWR</name>
<reference evidence="7 8" key="1">
    <citation type="submission" date="2018-06" db="EMBL/GenBank/DDBJ databases">
        <authorList>
            <consortium name="Pathogen Informatics"/>
            <person name="Doyle S."/>
        </authorList>
    </citation>
    <scope>NUCLEOTIDE SEQUENCE [LARGE SCALE GENOMIC DNA]</scope>
    <source>
        <strain evidence="7 8">NCTC13229</strain>
    </source>
</reference>
<dbReference type="Gene3D" id="1.10.10.10">
    <property type="entry name" value="Winged helix-like DNA-binding domain superfamily/Winged helix DNA-binding domain"/>
    <property type="match status" value="1"/>
</dbReference>
<keyword evidence="3" id="KW-0238">DNA-binding</keyword>
<dbReference type="InterPro" id="IPR036390">
    <property type="entry name" value="WH_DNA-bd_sf"/>
</dbReference>
<evidence type="ECO:0000256" key="1">
    <source>
        <dbReference type="ARBA" id="ARBA00009437"/>
    </source>
</evidence>
<accession>A0AB38FCK2</accession>